<reference evidence="4" key="1">
    <citation type="submission" date="2018-05" db="EMBL/GenBank/DDBJ databases">
        <title>Complete Genome Sequence of Methylobacterium sp. 17SD2-17.</title>
        <authorList>
            <person name="Srinivasan S."/>
        </authorList>
    </citation>
    <scope>NUCLEOTIDE SEQUENCE [LARGE SCALE GENOMIC DNA]</scope>
    <source>
        <strain evidence="4">17SD2-17</strain>
    </source>
</reference>
<feature type="domain" description="AB hydrolase-1" evidence="2">
    <location>
        <begin position="129"/>
        <end position="368"/>
    </location>
</feature>
<evidence type="ECO:0000313" key="3">
    <source>
        <dbReference type="EMBL" id="AWN40431.1"/>
    </source>
</evidence>
<dbReference type="KEGG" id="mets:DK389_07655"/>
<dbReference type="EMBL" id="CP029550">
    <property type="protein sequence ID" value="AWN40431.1"/>
    <property type="molecule type" value="Genomic_DNA"/>
</dbReference>
<dbReference type="InterPro" id="IPR000639">
    <property type="entry name" value="Epox_hydrolase-like"/>
</dbReference>
<dbReference type="Proteomes" id="UP000245926">
    <property type="component" value="Chromosome"/>
</dbReference>
<organism evidence="3 4">
    <name type="scientific">Methylobacterium durans</name>
    <dbReference type="NCBI Taxonomy" id="2202825"/>
    <lineage>
        <taxon>Bacteria</taxon>
        <taxon>Pseudomonadati</taxon>
        <taxon>Pseudomonadota</taxon>
        <taxon>Alphaproteobacteria</taxon>
        <taxon>Hyphomicrobiales</taxon>
        <taxon>Methylobacteriaceae</taxon>
        <taxon>Methylobacterium</taxon>
    </lineage>
</organism>
<feature type="compositionally biased region" description="Polar residues" evidence="1">
    <location>
        <begin position="1"/>
        <end position="15"/>
    </location>
</feature>
<dbReference type="GO" id="GO:0016787">
    <property type="term" value="F:hydrolase activity"/>
    <property type="evidence" value="ECO:0007669"/>
    <property type="project" value="UniProtKB-KW"/>
</dbReference>
<dbReference type="SUPFAM" id="SSF53474">
    <property type="entry name" value="alpha/beta-Hydrolases"/>
    <property type="match status" value="1"/>
</dbReference>
<name>A0A2U8W481_9HYPH</name>
<dbReference type="PANTHER" id="PTHR43798">
    <property type="entry name" value="MONOACYLGLYCEROL LIPASE"/>
    <property type="match status" value="1"/>
</dbReference>
<protein>
    <submittedName>
        <fullName evidence="3">Alpha/beta hydrolase</fullName>
    </submittedName>
</protein>
<evidence type="ECO:0000256" key="1">
    <source>
        <dbReference type="SAM" id="MobiDB-lite"/>
    </source>
</evidence>
<dbReference type="Pfam" id="PF00561">
    <property type="entry name" value="Abhydrolase_1"/>
    <property type="match status" value="1"/>
</dbReference>
<feature type="region of interest" description="Disordered" evidence="1">
    <location>
        <begin position="1"/>
        <end position="29"/>
    </location>
</feature>
<dbReference type="AlphaFoldDB" id="A0A2U8W481"/>
<dbReference type="PANTHER" id="PTHR43798:SF33">
    <property type="entry name" value="HYDROLASE, PUTATIVE (AFU_ORTHOLOGUE AFUA_2G14860)-RELATED"/>
    <property type="match status" value="1"/>
</dbReference>
<accession>A0A2U8W481</accession>
<dbReference type="PRINTS" id="PR00111">
    <property type="entry name" value="ABHYDROLASE"/>
</dbReference>
<keyword evidence="3" id="KW-0378">Hydrolase</keyword>
<proteinExistence type="predicted"/>
<dbReference type="GO" id="GO:0016020">
    <property type="term" value="C:membrane"/>
    <property type="evidence" value="ECO:0007669"/>
    <property type="project" value="TreeGrafter"/>
</dbReference>
<dbReference type="InterPro" id="IPR050266">
    <property type="entry name" value="AB_hydrolase_sf"/>
</dbReference>
<sequence>MPSAPSSCRTRSTASRDAPSPTAGPSRFRRTDLLLRRPSPLPGVPPVSPLVSRRATRRAVRRFSTGLTKILKSSAKLSEAAAREGRKTVREARKAVKALAEEPATRVPGRFVTVDGLRVHYIARGKGRPVVLIHGNGTMAEDFVISGLVDRLAKSYRVIAIDRPGFGHTERPRHRVWTASAQARLVHRALEALNVERPVIVGHSWGTLVSLALAAEEWRALRGLVLLSGFYFPARRADVTMIAPLAIPGVGDAVRSLTPATVGHLLAPHVFRHVFKPQPVPARFTARFPVGISIHPTQSRASAEDTATMNAAAGLLQARYADLRLPVAILSGDADAIVDPAEQSERLHRAVAGSTLTILPGLGHMVHYAAQAKIGQAVDALMASTGKSLRWT</sequence>
<dbReference type="InterPro" id="IPR029058">
    <property type="entry name" value="AB_hydrolase_fold"/>
</dbReference>
<gene>
    <name evidence="3" type="ORF">DK389_07655</name>
</gene>
<dbReference type="InterPro" id="IPR000073">
    <property type="entry name" value="AB_hydrolase_1"/>
</dbReference>
<dbReference type="PRINTS" id="PR00412">
    <property type="entry name" value="EPOXHYDRLASE"/>
</dbReference>
<keyword evidence="4" id="KW-1185">Reference proteome</keyword>
<evidence type="ECO:0000313" key="4">
    <source>
        <dbReference type="Proteomes" id="UP000245926"/>
    </source>
</evidence>
<dbReference type="Gene3D" id="3.40.50.1820">
    <property type="entry name" value="alpha/beta hydrolase"/>
    <property type="match status" value="1"/>
</dbReference>
<dbReference type="OrthoDB" id="9815441at2"/>
<evidence type="ECO:0000259" key="2">
    <source>
        <dbReference type="Pfam" id="PF00561"/>
    </source>
</evidence>